<evidence type="ECO:0000313" key="8">
    <source>
        <dbReference type="EMBL" id="KAK3217574.1"/>
    </source>
</evidence>
<dbReference type="PANTHER" id="PTHR12162">
    <property type="entry name" value="NIBRIN-RELATED"/>
    <property type="match status" value="1"/>
</dbReference>
<feature type="region of interest" description="Disordered" evidence="6">
    <location>
        <begin position="719"/>
        <end position="836"/>
    </location>
</feature>
<dbReference type="GO" id="GO:0003684">
    <property type="term" value="F:damaged DNA binding"/>
    <property type="evidence" value="ECO:0007669"/>
    <property type="project" value="TreeGrafter"/>
</dbReference>
<reference evidence="8 9" key="1">
    <citation type="submission" date="2021-02" db="EMBL/GenBank/DDBJ databases">
        <title>Genome assembly of Pseudopithomyces chartarum.</title>
        <authorList>
            <person name="Jauregui R."/>
            <person name="Singh J."/>
            <person name="Voisey C."/>
        </authorList>
    </citation>
    <scope>NUCLEOTIDE SEQUENCE [LARGE SCALE GENOMIC DNA]</scope>
    <source>
        <strain evidence="8 9">AGR01</strain>
    </source>
</reference>
<evidence type="ECO:0000256" key="3">
    <source>
        <dbReference type="ARBA" id="ARBA00023204"/>
    </source>
</evidence>
<dbReference type="Proteomes" id="UP001280581">
    <property type="component" value="Unassembled WGS sequence"/>
</dbReference>
<evidence type="ECO:0000256" key="2">
    <source>
        <dbReference type="ARBA" id="ARBA00022763"/>
    </source>
</evidence>
<evidence type="ECO:0000256" key="1">
    <source>
        <dbReference type="ARBA" id="ARBA00004123"/>
    </source>
</evidence>
<comment type="subcellular location">
    <subcellularLocation>
        <location evidence="1">Nucleus</location>
    </subcellularLocation>
</comment>
<keyword evidence="9" id="KW-1185">Reference proteome</keyword>
<evidence type="ECO:0000256" key="5">
    <source>
        <dbReference type="ARBA" id="ARBA00044757"/>
    </source>
</evidence>
<protein>
    <recommendedName>
        <fullName evidence="7">FHA domain-containing protein</fullName>
    </recommendedName>
</protein>
<dbReference type="SUPFAM" id="SSF49879">
    <property type="entry name" value="SMAD/FHA domain"/>
    <property type="match status" value="1"/>
</dbReference>
<proteinExistence type="inferred from homology"/>
<gene>
    <name evidence="8" type="ORF">GRF29_1g3449400</name>
</gene>
<evidence type="ECO:0000313" key="9">
    <source>
        <dbReference type="Proteomes" id="UP001280581"/>
    </source>
</evidence>
<accession>A0AAN6MA03</accession>
<feature type="compositionally biased region" description="Low complexity" evidence="6">
    <location>
        <begin position="386"/>
        <end position="397"/>
    </location>
</feature>
<comment type="caution">
    <text evidence="8">The sequence shown here is derived from an EMBL/GenBank/DDBJ whole genome shotgun (WGS) entry which is preliminary data.</text>
</comment>
<dbReference type="InterPro" id="IPR043014">
    <property type="entry name" value="Nibrin_BRCT2_sf"/>
</dbReference>
<dbReference type="GO" id="GO:0030870">
    <property type="term" value="C:Mre11 complex"/>
    <property type="evidence" value="ECO:0007669"/>
    <property type="project" value="InterPro"/>
</dbReference>
<dbReference type="InterPro" id="IPR000253">
    <property type="entry name" value="FHA_dom"/>
</dbReference>
<dbReference type="AlphaFoldDB" id="A0AAN6MA03"/>
<comment type="similarity">
    <text evidence="5">Belongs to the Nibrin family.</text>
</comment>
<dbReference type="EMBL" id="WVTA01000001">
    <property type="protein sequence ID" value="KAK3217574.1"/>
    <property type="molecule type" value="Genomic_DNA"/>
</dbReference>
<organism evidence="8 9">
    <name type="scientific">Pseudopithomyces chartarum</name>
    <dbReference type="NCBI Taxonomy" id="1892770"/>
    <lineage>
        <taxon>Eukaryota</taxon>
        <taxon>Fungi</taxon>
        <taxon>Dikarya</taxon>
        <taxon>Ascomycota</taxon>
        <taxon>Pezizomycotina</taxon>
        <taxon>Dothideomycetes</taxon>
        <taxon>Pleosporomycetidae</taxon>
        <taxon>Pleosporales</taxon>
        <taxon>Massarineae</taxon>
        <taxon>Didymosphaeriaceae</taxon>
        <taxon>Pseudopithomyces</taxon>
    </lineage>
</organism>
<feature type="compositionally biased region" description="Low complexity" evidence="6">
    <location>
        <begin position="532"/>
        <end position="544"/>
    </location>
</feature>
<evidence type="ECO:0000256" key="4">
    <source>
        <dbReference type="ARBA" id="ARBA00023242"/>
    </source>
</evidence>
<dbReference type="GO" id="GO:0007095">
    <property type="term" value="P:mitotic G2 DNA damage checkpoint signaling"/>
    <property type="evidence" value="ECO:0007669"/>
    <property type="project" value="InterPro"/>
</dbReference>
<dbReference type="PROSITE" id="PS50006">
    <property type="entry name" value="FHA_DOMAIN"/>
    <property type="match status" value="1"/>
</dbReference>
<evidence type="ECO:0000259" key="7">
    <source>
        <dbReference type="PROSITE" id="PS50006"/>
    </source>
</evidence>
<dbReference type="Pfam" id="PF16508">
    <property type="entry name" value="NIBRIN_BRCT_II"/>
    <property type="match status" value="1"/>
</dbReference>
<keyword evidence="2" id="KW-0227">DNA damage</keyword>
<feature type="compositionally biased region" description="Polar residues" evidence="6">
    <location>
        <begin position="478"/>
        <end position="500"/>
    </location>
</feature>
<dbReference type="Gene3D" id="2.60.200.20">
    <property type="match status" value="1"/>
</dbReference>
<feature type="domain" description="FHA" evidence="7">
    <location>
        <begin position="23"/>
        <end position="92"/>
    </location>
</feature>
<feature type="compositionally biased region" description="Polar residues" evidence="6">
    <location>
        <begin position="551"/>
        <end position="564"/>
    </location>
</feature>
<dbReference type="Gene3D" id="3.40.50.10980">
    <property type="entry name" value="Nibrin, BRCT2 domain"/>
    <property type="match status" value="1"/>
</dbReference>
<feature type="compositionally biased region" description="Basic and acidic residues" evidence="6">
    <location>
        <begin position="566"/>
        <end position="613"/>
    </location>
</feature>
<dbReference type="InterPro" id="IPR008984">
    <property type="entry name" value="SMAD_FHA_dom_sf"/>
</dbReference>
<dbReference type="GO" id="GO:0000724">
    <property type="term" value="P:double-strand break repair via homologous recombination"/>
    <property type="evidence" value="ECO:0007669"/>
    <property type="project" value="TreeGrafter"/>
</dbReference>
<evidence type="ECO:0000256" key="6">
    <source>
        <dbReference type="SAM" id="MobiDB-lite"/>
    </source>
</evidence>
<sequence length="836" mass="93671">MWFLEHETLFAGKRVWLRPGTQHLFGRTKASSGDRSVGKNVFIDNKNVSRKHMTIKVLDVAPADGTKLHKRSQVVVTDFSCRQGTTVDGDKILKSSKEADGTIAEDKTTLTGTEHTIRLSHSYPPFTLKWQDVVFTFASKEKRGASQSQAASRTAELHALDIKTSSEFVGGRTTHVVSQKRNLPKVLQALVSGTHIVTNAYLNDVLRAASQSPDADGNFMPSQLEEDFDAWWIPEKEYIPPAGAEPVPRPDQMLAPDPLRSDVFSGLTFVFLNEPQHTSLHQVVAGGGGKALLYDIRPGETTVEEYVDYVKSVAGQKKRAKTASNSLPVVTVRLPSYEDEVEEWAKHFVAGVDQSLNQRSILQNEFLDAIIMKDTSSLRRPPTELEVSSSISIPEPSQRSLREPTPLSQSRAPSEAADSIPVSAQEPAKMVPRKRPARRALTSRFTGFDDYEPPTKTRKIEEEPEVPAQDTPMEDEQPSLQQSIPHEPSIQSQSQSTKNPPRTKRSQPSRTVQASMDEMFPAVAEIKKQRQATEAAAASAATTAPVKRKTQSQFQDSAERNQSIIDRIKATQAERTKKLEKEMNIQAETRKRMAEEEDKRREEEEQMRKDLEGVDISKMHVDIQIEPLKIRSREDRVAAREQFTGGETWNPEWNGRKNFKRFRRRGDDNRNERVHSQRVIVTLKAAPPRKGFGDSMTMNEEVPVRSAADEKRLRRRLGARAAAHVAGSDDERPVGFQRRMRTKPTEVINVEDSGPDEEEIPGTSVSTIRNSGRTQRVVETQLEDTPTQTGQRKRLGGMLGVASGQPLTKRSKTAARNQDSDNEEGGFRFPKRKTRT</sequence>
<feature type="compositionally biased region" description="Polar residues" evidence="6">
    <location>
        <begin position="763"/>
        <end position="790"/>
    </location>
</feature>
<dbReference type="PANTHER" id="PTHR12162:SF0">
    <property type="entry name" value="NIBRIN"/>
    <property type="match status" value="1"/>
</dbReference>
<dbReference type="InterPro" id="IPR040227">
    <property type="entry name" value="Nibrin-rel"/>
</dbReference>
<name>A0AAN6MA03_9PLEO</name>
<feature type="region of interest" description="Disordered" evidence="6">
    <location>
        <begin position="379"/>
        <end position="613"/>
    </location>
</feature>
<keyword evidence="3" id="KW-0234">DNA repair</keyword>
<keyword evidence="4" id="KW-0539">Nucleus</keyword>
<dbReference type="InterPro" id="IPR032429">
    <property type="entry name" value="Nibrin_BRCT2"/>
</dbReference>